<dbReference type="GO" id="GO:0000976">
    <property type="term" value="F:transcription cis-regulatory region binding"/>
    <property type="evidence" value="ECO:0007669"/>
    <property type="project" value="TreeGrafter"/>
</dbReference>
<dbReference type="Gene3D" id="1.10.357.10">
    <property type="entry name" value="Tetracycline Repressor, domain 2"/>
    <property type="match status" value="1"/>
</dbReference>
<dbReference type="PROSITE" id="PS50977">
    <property type="entry name" value="HTH_TETR_2"/>
    <property type="match status" value="1"/>
</dbReference>
<dbReference type="HOGENOM" id="CLU_069356_17_2_11"/>
<keyword evidence="5" id="KW-1185">Reference proteome</keyword>
<dbReference type="Pfam" id="PF00440">
    <property type="entry name" value="TetR_N"/>
    <property type="match status" value="1"/>
</dbReference>
<evidence type="ECO:0000313" key="5">
    <source>
        <dbReference type="Proteomes" id="UP000006304"/>
    </source>
</evidence>
<organism evidence="4 5">
    <name type="scientific">Nocardia brasiliensis (strain ATCC 700358 / HUJEG-1)</name>
    <dbReference type="NCBI Taxonomy" id="1133849"/>
    <lineage>
        <taxon>Bacteria</taxon>
        <taxon>Bacillati</taxon>
        <taxon>Actinomycetota</taxon>
        <taxon>Actinomycetes</taxon>
        <taxon>Mycobacteriales</taxon>
        <taxon>Nocardiaceae</taxon>
        <taxon>Nocardia</taxon>
    </lineage>
</organism>
<dbReference type="PANTHER" id="PTHR30055:SF209">
    <property type="entry name" value="POSSIBLE TRANSCRIPTIONAL REGULATORY PROTEIN (PROBABLY TETR-FAMILY)"/>
    <property type="match status" value="1"/>
</dbReference>
<dbReference type="InterPro" id="IPR050109">
    <property type="entry name" value="HTH-type_TetR-like_transc_reg"/>
</dbReference>
<dbReference type="RefSeq" id="WP_014982213.1">
    <property type="nucleotide sequence ID" value="NC_018681.1"/>
</dbReference>
<evidence type="ECO:0000256" key="2">
    <source>
        <dbReference type="PROSITE-ProRule" id="PRU00335"/>
    </source>
</evidence>
<evidence type="ECO:0000259" key="3">
    <source>
        <dbReference type="PROSITE" id="PS50977"/>
    </source>
</evidence>
<dbReference type="KEGG" id="nbr:O3I_006975"/>
<feature type="domain" description="HTH tetR-type" evidence="3">
    <location>
        <begin position="6"/>
        <end position="67"/>
    </location>
</feature>
<evidence type="ECO:0000313" key="4">
    <source>
        <dbReference type="EMBL" id="AFT99357.1"/>
    </source>
</evidence>
<keyword evidence="1 2" id="KW-0238">DNA-binding</keyword>
<dbReference type="InterPro" id="IPR001647">
    <property type="entry name" value="HTH_TetR"/>
</dbReference>
<dbReference type="STRING" id="1133849.O3I_006975"/>
<dbReference type="AlphaFoldDB" id="K0EJ30"/>
<dbReference type="EMBL" id="CP003876">
    <property type="protein sequence ID" value="AFT99357.1"/>
    <property type="molecule type" value="Genomic_DNA"/>
</dbReference>
<reference evidence="4 5" key="1">
    <citation type="journal article" date="2012" name="J. Bacteriol.">
        <title>Complete genome sequence of Nocardia brasiliensis HUJEG-1.</title>
        <authorList>
            <person name="Vera-Cabrera L."/>
            <person name="Ortiz-Lopez R."/>
            <person name="Elizondo-Gonzalez R."/>
            <person name="Perez-Maya A.A."/>
            <person name="Ocampo-Candiani J."/>
        </authorList>
    </citation>
    <scope>NUCLEOTIDE SEQUENCE [LARGE SCALE GENOMIC DNA]</scope>
    <source>
        <strain evidence="5">ATCC 700358</strain>
    </source>
</reference>
<dbReference type="GO" id="GO:0003700">
    <property type="term" value="F:DNA-binding transcription factor activity"/>
    <property type="evidence" value="ECO:0007669"/>
    <property type="project" value="TreeGrafter"/>
</dbReference>
<dbReference type="SUPFAM" id="SSF46689">
    <property type="entry name" value="Homeodomain-like"/>
    <property type="match status" value="1"/>
</dbReference>
<dbReference type="Proteomes" id="UP000006304">
    <property type="component" value="Chromosome"/>
</dbReference>
<proteinExistence type="predicted"/>
<sequence>MRADAARNQEAVLHAAGRLFDAAADPATVSMDQIAAAAGVGKGTLFRRFGDRAGLLKALYELRAESMHASLPLDRRADEQPVEAVLRLLSVILRFKLDNRALARALESLGGGSPYANSGYDRWHALLTELVAEERGDDTAEYLAHALLAAVRSDLVEHLGEWPPEKLQAGLTALVRAVL</sequence>
<dbReference type="InterPro" id="IPR009057">
    <property type="entry name" value="Homeodomain-like_sf"/>
</dbReference>
<name>K0EJ30_NOCB7</name>
<dbReference type="PANTHER" id="PTHR30055">
    <property type="entry name" value="HTH-TYPE TRANSCRIPTIONAL REGULATOR RUTR"/>
    <property type="match status" value="1"/>
</dbReference>
<gene>
    <name evidence="4" type="ORF">O3I_006975</name>
</gene>
<feature type="DNA-binding region" description="H-T-H motif" evidence="2">
    <location>
        <begin position="30"/>
        <end position="49"/>
    </location>
</feature>
<dbReference type="eggNOG" id="COG1309">
    <property type="taxonomic scope" value="Bacteria"/>
</dbReference>
<protein>
    <submittedName>
        <fullName evidence="4">Regulatory protein TetR</fullName>
    </submittedName>
</protein>
<evidence type="ECO:0000256" key="1">
    <source>
        <dbReference type="ARBA" id="ARBA00023125"/>
    </source>
</evidence>
<accession>K0EJ30</accession>